<sequence>MDAITRDAIVACAANGNMEHDFIGQVVKVYENSALVQILEHHADDRMNARELLHQVVISLRQMTVMTPGRPAEEEAAEALESVG</sequence>
<dbReference type="PATRIC" id="fig|1291734.4.peg.299"/>
<protein>
    <recommendedName>
        <fullName evidence="3">DUF2187 domain-containing protein</fullName>
    </recommendedName>
</protein>
<proteinExistence type="predicted"/>
<dbReference type="Proteomes" id="UP000051804">
    <property type="component" value="Unassembled WGS sequence"/>
</dbReference>
<evidence type="ECO:0000313" key="2">
    <source>
        <dbReference type="Proteomes" id="UP000051804"/>
    </source>
</evidence>
<dbReference type="STRING" id="1291734.FD02_GL000289"/>
<dbReference type="RefSeq" id="WP_156408284.1">
    <property type="nucleotide sequence ID" value="NZ_AZDJ01000030.1"/>
</dbReference>
<dbReference type="EMBL" id="AZDJ01000030">
    <property type="protein sequence ID" value="KRK71104.1"/>
    <property type="molecule type" value="Genomic_DNA"/>
</dbReference>
<reference evidence="1 2" key="1">
    <citation type="journal article" date="2015" name="Genome Announc.">
        <title>Expanding the biotechnology potential of lactobacilli through comparative genomics of 213 strains and associated genera.</title>
        <authorList>
            <person name="Sun Z."/>
            <person name="Harris H.M."/>
            <person name="McCann A."/>
            <person name="Guo C."/>
            <person name="Argimon S."/>
            <person name="Zhang W."/>
            <person name="Yang X."/>
            <person name="Jeffery I.B."/>
            <person name="Cooney J.C."/>
            <person name="Kagawa T.F."/>
            <person name="Liu W."/>
            <person name="Song Y."/>
            <person name="Salvetti E."/>
            <person name="Wrobel A."/>
            <person name="Rasinkangas P."/>
            <person name="Parkhill J."/>
            <person name="Rea M.C."/>
            <person name="O'Sullivan O."/>
            <person name="Ritari J."/>
            <person name="Douillard F.P."/>
            <person name="Paul Ross R."/>
            <person name="Yang R."/>
            <person name="Briner A.E."/>
            <person name="Felis G.E."/>
            <person name="de Vos W.M."/>
            <person name="Barrangou R."/>
            <person name="Klaenhammer T.R."/>
            <person name="Caufield P.W."/>
            <person name="Cui Y."/>
            <person name="Zhang H."/>
            <person name="O'Toole P.W."/>
        </authorList>
    </citation>
    <scope>NUCLEOTIDE SEQUENCE [LARGE SCALE GENOMIC DNA]</scope>
    <source>
        <strain evidence="1 2">JCM 17158</strain>
    </source>
</reference>
<name>A0A0R1JI99_9LACO</name>
<keyword evidence="2" id="KW-1185">Reference proteome</keyword>
<dbReference type="AlphaFoldDB" id="A0A0R1JI99"/>
<dbReference type="OrthoDB" id="2247035at2"/>
<evidence type="ECO:0000313" key="1">
    <source>
        <dbReference type="EMBL" id="KRK71104.1"/>
    </source>
</evidence>
<comment type="caution">
    <text evidence="1">The sequence shown here is derived from an EMBL/GenBank/DDBJ whole genome shotgun (WGS) entry which is preliminary data.</text>
</comment>
<organism evidence="1 2">
    <name type="scientific">Lacticaseibacillus nasuensis JCM 17158</name>
    <dbReference type="NCBI Taxonomy" id="1291734"/>
    <lineage>
        <taxon>Bacteria</taxon>
        <taxon>Bacillati</taxon>
        <taxon>Bacillota</taxon>
        <taxon>Bacilli</taxon>
        <taxon>Lactobacillales</taxon>
        <taxon>Lactobacillaceae</taxon>
        <taxon>Lacticaseibacillus</taxon>
    </lineage>
</organism>
<accession>A0A0R1JI99</accession>
<gene>
    <name evidence="1" type="ORF">FD02_GL000289</name>
</gene>
<evidence type="ECO:0008006" key="3">
    <source>
        <dbReference type="Google" id="ProtNLM"/>
    </source>
</evidence>